<proteinExistence type="inferred from homology"/>
<dbReference type="OrthoDB" id="527344at2759"/>
<dbReference type="GO" id="GO:0005739">
    <property type="term" value="C:mitochondrion"/>
    <property type="evidence" value="ECO:0007669"/>
    <property type="project" value="TreeGrafter"/>
</dbReference>
<evidence type="ECO:0000256" key="4">
    <source>
        <dbReference type="ARBA" id="ARBA00012477"/>
    </source>
</evidence>
<evidence type="ECO:0000313" key="12">
    <source>
        <dbReference type="EMBL" id="KAF9764503.1"/>
    </source>
</evidence>
<keyword evidence="8" id="KW-0255">Endonuclease</keyword>
<name>A0A9P6H085_9MICR</name>
<keyword evidence="5" id="KW-0819">tRNA processing</keyword>
<dbReference type="InterPro" id="IPR027794">
    <property type="entry name" value="tRNase_Z_dom"/>
</dbReference>
<dbReference type="InterPro" id="IPR036866">
    <property type="entry name" value="RibonucZ/Hydroxyglut_hydro"/>
</dbReference>
<evidence type="ECO:0000313" key="13">
    <source>
        <dbReference type="Proteomes" id="UP000740883"/>
    </source>
</evidence>
<keyword evidence="7" id="KW-0479">Metal-binding</keyword>
<evidence type="ECO:0000256" key="8">
    <source>
        <dbReference type="ARBA" id="ARBA00022759"/>
    </source>
</evidence>
<accession>A0A9P6H085</accession>
<protein>
    <recommendedName>
        <fullName evidence="4">ribonuclease Z</fullName>
        <ecNumber evidence="4">3.1.26.11</ecNumber>
    </recommendedName>
</protein>
<dbReference type="AlphaFoldDB" id="A0A9P6H085"/>
<dbReference type="Proteomes" id="UP000740883">
    <property type="component" value="Unassembled WGS sequence"/>
</dbReference>
<dbReference type="GO" id="GO:0042781">
    <property type="term" value="F:3'-tRNA processing endoribonuclease activity"/>
    <property type="evidence" value="ECO:0007669"/>
    <property type="project" value="UniProtKB-EC"/>
</dbReference>
<evidence type="ECO:0000259" key="11">
    <source>
        <dbReference type="SMART" id="SM00849"/>
    </source>
</evidence>
<dbReference type="EC" id="3.1.26.11" evidence="4"/>
<comment type="catalytic activity">
    <reaction evidence="1">
        <text>Endonucleolytic cleavage of RNA, removing extra 3' nucleotides from tRNA precursor, generating 3' termini of tRNAs. A 3'-hydroxy group is left at the tRNA terminus and a 5'-phosphoryl group is left at the trailer molecule.</text>
        <dbReference type="EC" id="3.1.26.11"/>
    </reaction>
</comment>
<sequence length="641" mass="74447">MQTRFKFISTRSGKALILNIEDKRYVFNMFEGFQRYSIEQSINLKGISTVFLPDSTGTPAFLGYYLTVRDMQKDSLNVVCQKDVFDLIEKAEMICPKKKMALLNTQDFEDEYIKVVTVNSSPRTAQDYIVEFKDVPGKLLVDKIPKELPKKYYSMLKTGADVVFNNKTYRGVDYIEEPVQMGRFLLVFSDLNLQLEKNFSMILCFNEVVYPKINKKYKNVYLMSLNSKVEFESHFRIQKEFNKIDPNYLMPVKDKTFFSYGAIAVSRFLKKPTSRGISKKRFRKNPLPVRNIMLNLKNHLIQKATLQIFNSGDEIVYEKAERSFVIKKGKLQKFWNLTNKLYNNSLLFLGTGCALPSKYRNVSSVLYNIDGNLILFDCGEDTLGQINRVFGSDVLLEKLKFIFISHSHADHCLGIINLLRVINNEIVVFAPSALIQFLKTYKYKNVTFYDTSKAKELENEFYSDYKFKRDDFTKYSFNTLVQKRGDIETIFNEVITNYILDIEVGDFTFYICGVEHNNDSCSVSVMYKDKVKISYSGDTRPSPIFTIMSVRSDALIHESTFNNKNIDKANKTKHSTIQEAHTVFSLSKSKILFLTHFSQRYPKGFVNVHSGIPCMDFYRYVLDISTYQKDKINEHVRSLED</sequence>
<dbReference type="GO" id="GO:1990180">
    <property type="term" value="P:mitochondrial tRNA 3'-end processing"/>
    <property type="evidence" value="ECO:0007669"/>
    <property type="project" value="TreeGrafter"/>
</dbReference>
<keyword evidence="9" id="KW-0378">Hydrolase</keyword>
<dbReference type="Pfam" id="PF13691">
    <property type="entry name" value="Lactamase_B_4"/>
    <property type="match status" value="1"/>
</dbReference>
<dbReference type="InterPro" id="IPR047151">
    <property type="entry name" value="RNZ2-like"/>
</dbReference>
<dbReference type="InterPro" id="IPR001279">
    <property type="entry name" value="Metallo-B-lactamas"/>
</dbReference>
<dbReference type="SUPFAM" id="SSF56281">
    <property type="entry name" value="Metallo-hydrolase/oxidoreductase"/>
    <property type="match status" value="2"/>
</dbReference>
<keyword evidence="13" id="KW-1185">Reference proteome</keyword>
<evidence type="ECO:0000256" key="7">
    <source>
        <dbReference type="ARBA" id="ARBA00022723"/>
    </source>
</evidence>
<dbReference type="PANTHER" id="PTHR12553">
    <property type="entry name" value="ZINC PHOSPHODIESTERASE ELAC PROTEIN 2"/>
    <property type="match status" value="1"/>
</dbReference>
<evidence type="ECO:0000256" key="1">
    <source>
        <dbReference type="ARBA" id="ARBA00000402"/>
    </source>
</evidence>
<dbReference type="PANTHER" id="PTHR12553:SF49">
    <property type="entry name" value="ZINC PHOSPHODIESTERASE ELAC PROTEIN 2"/>
    <property type="match status" value="1"/>
</dbReference>
<feature type="domain" description="Metallo-beta-lactamase" evidence="11">
    <location>
        <begin position="361"/>
        <end position="581"/>
    </location>
</feature>
<organism evidence="12 13">
    <name type="scientific">Nosema granulosis</name>
    <dbReference type="NCBI Taxonomy" id="83296"/>
    <lineage>
        <taxon>Eukaryota</taxon>
        <taxon>Fungi</taxon>
        <taxon>Fungi incertae sedis</taxon>
        <taxon>Microsporidia</taxon>
        <taxon>Nosematidae</taxon>
        <taxon>Nosema</taxon>
    </lineage>
</organism>
<dbReference type="Pfam" id="PF23023">
    <property type="entry name" value="Anti-Pycsar_Apyc1"/>
    <property type="match status" value="1"/>
</dbReference>
<dbReference type="CDD" id="cd07718">
    <property type="entry name" value="RNaseZ_ELAC1_ELAC2-C-term-like_MBL-fold"/>
    <property type="match status" value="1"/>
</dbReference>
<dbReference type="Gene3D" id="3.60.15.10">
    <property type="entry name" value="Ribonuclease Z/Hydroxyacylglutathione hydrolase-like"/>
    <property type="match status" value="2"/>
</dbReference>
<comment type="cofactor">
    <cofactor evidence="2">
        <name>Zn(2+)</name>
        <dbReference type="ChEBI" id="CHEBI:29105"/>
    </cofactor>
</comment>
<reference evidence="12 13" key="1">
    <citation type="journal article" date="2020" name="Genome Biol. Evol.">
        <title>Comparative genomics of strictly vertically transmitted, feminizing microsporidia endosymbionts of amphipod crustaceans.</title>
        <authorList>
            <person name="Cormier A."/>
            <person name="Chebbi M.A."/>
            <person name="Giraud I."/>
            <person name="Wattier R."/>
            <person name="Teixeira M."/>
            <person name="Gilbert C."/>
            <person name="Rigaud T."/>
            <person name="Cordaux R."/>
        </authorList>
    </citation>
    <scope>NUCLEOTIDE SEQUENCE [LARGE SCALE GENOMIC DNA]</scope>
    <source>
        <strain evidence="12 13">Ou3-Ou53</strain>
    </source>
</reference>
<dbReference type="GO" id="GO:0046872">
    <property type="term" value="F:metal ion binding"/>
    <property type="evidence" value="ECO:0007669"/>
    <property type="project" value="UniProtKB-KW"/>
</dbReference>
<evidence type="ECO:0000256" key="5">
    <source>
        <dbReference type="ARBA" id="ARBA00022694"/>
    </source>
</evidence>
<evidence type="ECO:0000256" key="3">
    <source>
        <dbReference type="ARBA" id="ARBA00007823"/>
    </source>
</evidence>
<gene>
    <name evidence="12" type="primary">RNaseZ</name>
    <name evidence="12" type="ORF">NGRA_0500</name>
</gene>
<comment type="similarity">
    <text evidence="3">Belongs to the RNase Z family.</text>
</comment>
<evidence type="ECO:0000256" key="10">
    <source>
        <dbReference type="ARBA" id="ARBA00022833"/>
    </source>
</evidence>
<keyword evidence="6" id="KW-0540">Nuclease</keyword>
<evidence type="ECO:0000256" key="6">
    <source>
        <dbReference type="ARBA" id="ARBA00022722"/>
    </source>
</evidence>
<keyword evidence="10" id="KW-0862">Zinc</keyword>
<evidence type="ECO:0000256" key="2">
    <source>
        <dbReference type="ARBA" id="ARBA00001947"/>
    </source>
</evidence>
<evidence type="ECO:0000256" key="9">
    <source>
        <dbReference type="ARBA" id="ARBA00022801"/>
    </source>
</evidence>
<dbReference type="EMBL" id="SBJO01000019">
    <property type="protein sequence ID" value="KAF9764503.1"/>
    <property type="molecule type" value="Genomic_DNA"/>
</dbReference>
<dbReference type="SMART" id="SM00849">
    <property type="entry name" value="Lactamase_B"/>
    <property type="match status" value="1"/>
</dbReference>
<comment type="caution">
    <text evidence="12">The sequence shown here is derived from an EMBL/GenBank/DDBJ whole genome shotgun (WGS) entry which is preliminary data.</text>
</comment>